<accession>A0A0F3M792</accession>
<feature type="domain" description="Toprim" evidence="2">
    <location>
        <begin position="158"/>
        <end position="207"/>
    </location>
</feature>
<dbReference type="Proteomes" id="UP000033769">
    <property type="component" value="Unassembled WGS sequence"/>
</dbReference>
<evidence type="ECO:0000259" key="2">
    <source>
        <dbReference type="Pfam" id="PF13362"/>
    </source>
</evidence>
<evidence type="ECO:0000313" key="5">
    <source>
        <dbReference type="Proteomes" id="UP000033769"/>
    </source>
</evidence>
<evidence type="ECO:0000256" key="1">
    <source>
        <dbReference type="SAM" id="MobiDB-lite"/>
    </source>
</evidence>
<dbReference type="PATRIC" id="fig|1359184.3.peg.2155"/>
<reference evidence="4 5" key="1">
    <citation type="submission" date="2015-02" db="EMBL/GenBank/DDBJ databases">
        <title>Genome Sequencing of Rickettsiales.</title>
        <authorList>
            <person name="Daugherty S.C."/>
            <person name="Su Q."/>
            <person name="Abolude K."/>
            <person name="Beier-Sexton M."/>
            <person name="Carlyon J.A."/>
            <person name="Carter R."/>
            <person name="Day N.P."/>
            <person name="Dumler S.J."/>
            <person name="Dyachenko V."/>
            <person name="Godinez A."/>
            <person name="Kurtti T.J."/>
            <person name="Lichay M."/>
            <person name="Mullins K.E."/>
            <person name="Ott S."/>
            <person name="Pappas-Brown V."/>
            <person name="Paris D.H."/>
            <person name="Patel P."/>
            <person name="Richards A.L."/>
            <person name="Sadzewicz L."/>
            <person name="Sears K."/>
            <person name="Seidman D."/>
            <person name="Sengamalay N."/>
            <person name="Stenos J."/>
            <person name="Tallon L.J."/>
            <person name="Vincent G."/>
            <person name="Fraser C.M."/>
            <person name="Munderloh U."/>
            <person name="Dunning-Hotopp J.C."/>
        </authorList>
    </citation>
    <scope>NUCLEOTIDE SEQUENCE [LARGE SCALE GENOMIC DNA]</scope>
    <source>
        <strain evidence="4 5">Gilliam</strain>
    </source>
</reference>
<protein>
    <submittedName>
        <fullName evidence="4">Toprim domain protein</fullName>
    </submittedName>
</protein>
<gene>
    <name evidence="4" type="ORF">OTSGILL_2348</name>
</gene>
<dbReference type="AlphaFoldDB" id="A0A0F3M792"/>
<feature type="region of interest" description="Disordered" evidence="1">
    <location>
        <begin position="1"/>
        <end position="30"/>
    </location>
</feature>
<dbReference type="InterPro" id="IPR055570">
    <property type="entry name" value="DUF7146"/>
</dbReference>
<name>A0A0F3M792_ORITS</name>
<proteinExistence type="predicted"/>
<feature type="compositionally biased region" description="Polar residues" evidence="1">
    <location>
        <begin position="1"/>
        <end position="14"/>
    </location>
</feature>
<comment type="caution">
    <text evidence="4">The sequence shown here is derived from an EMBL/GenBank/DDBJ whole genome shotgun (WGS) entry which is preliminary data.</text>
</comment>
<dbReference type="Pfam" id="PF23639">
    <property type="entry name" value="DUF7146"/>
    <property type="match status" value="1"/>
</dbReference>
<organism evidence="4 5">
    <name type="scientific">Orientia tsutsugamushi str. Gilliam</name>
    <dbReference type="NCBI Taxonomy" id="1359184"/>
    <lineage>
        <taxon>Bacteria</taxon>
        <taxon>Pseudomonadati</taxon>
        <taxon>Pseudomonadota</taxon>
        <taxon>Alphaproteobacteria</taxon>
        <taxon>Rickettsiales</taxon>
        <taxon>Rickettsiaceae</taxon>
        <taxon>Rickettsieae</taxon>
        <taxon>Orientia</taxon>
    </lineage>
</organism>
<dbReference type="InterPro" id="IPR034154">
    <property type="entry name" value="TOPRIM_DnaG/twinkle"/>
</dbReference>
<dbReference type="InterPro" id="IPR006171">
    <property type="entry name" value="TOPRIM_dom"/>
</dbReference>
<dbReference type="Pfam" id="PF13362">
    <property type="entry name" value="Toprim_3"/>
    <property type="match status" value="1"/>
</dbReference>
<dbReference type="CDD" id="cd01029">
    <property type="entry name" value="TOPRIM_primases"/>
    <property type="match status" value="1"/>
</dbReference>
<sequence length="209" mass="23034">MKSMVGMSNISQRYQRPPKTDDSQQYTQQPESVKIAKVQNLYERSSRIHGYEIDTSPSAEVEIVKKYLENRGITFDKSTASSDLKASILFDTQTRENYTAFTAFARNSKGEITGVQAVYLNLAGDKANISINRRSFGKISGSFITIAKRNANDPNITIIAEGAETALSLQQSGIKGNIIASARISNLRNYSPFPGEKIIIAADNDSKIL</sequence>
<feature type="domain" description="DUF7146" evidence="3">
    <location>
        <begin position="57"/>
        <end position="145"/>
    </location>
</feature>
<evidence type="ECO:0000313" key="4">
    <source>
        <dbReference type="EMBL" id="KJV51367.1"/>
    </source>
</evidence>
<dbReference type="EMBL" id="LANO01000048">
    <property type="protein sequence ID" value="KJV51367.1"/>
    <property type="molecule type" value="Genomic_DNA"/>
</dbReference>
<evidence type="ECO:0000259" key="3">
    <source>
        <dbReference type="Pfam" id="PF23639"/>
    </source>
</evidence>